<dbReference type="InterPro" id="IPR012337">
    <property type="entry name" value="RNaseH-like_sf"/>
</dbReference>
<evidence type="ECO:0000256" key="2">
    <source>
        <dbReference type="SAM" id="Phobius"/>
    </source>
</evidence>
<sequence length="566" mass="65340">MREAFQLFGPVRSYVMGPAPVLARLIDELKWVEIIDEFVPRPDSKLSIGLRTKALLVNIGTNREALYRVEEFYAQRDVEVLLGNGVSADDLHDDALARALDALYDAGLEALYARIALHTLRRLRVLSDSNELIPIHADTTSLSVTGEYLDQTAFRIDRGFSKDHRPDLKQIVFGLCTVHGLGLCANVNPGNLDDHTWNFENIQQLLSQLDEETRKRSVYVADAALVTKDNLELLAEEDIHFISRLPGTYKLSEDLKRAAWEKENSWKEVGRLAEAEDSAHYRIQAFRRTLYGRTYRFVVVRSSSLDTRKERKLEEVLKREKAALEKAAKAMNQNVYSCEQDAQMAMQTFMHEHRATLHPISARICAEQVQEKRARRGRPRKDDPPPPVHTQYRVEVEILPPSEERVQQWREKEATFVLITDIRDDQRVSDEQILRLYKEQHEVEARFRYLKSPYHVGPIYLHKPTRVKAFGFVMLLSLLLYSVLEYLIREKMKRETEPLMLPGKRKSFRPTGLAILEMLDGMTTVHMQVGDTWQRVPATPHNPQIMRVLKLLNMDLSIYTEAQKTA</sequence>
<dbReference type="EMBL" id="CP002902">
    <property type="protein sequence ID" value="AEJ43099.1"/>
    <property type="molecule type" value="Genomic_DNA"/>
</dbReference>
<protein>
    <submittedName>
        <fullName evidence="5">Transposase IS4 family protein</fullName>
    </submittedName>
</protein>
<dbReference type="PANTHER" id="PTHR34614:SF2">
    <property type="entry name" value="TRANSPOSASE IS4-LIKE DOMAIN-CONTAINING PROTEIN"/>
    <property type="match status" value="1"/>
</dbReference>
<organism evidence="5 6">
    <name type="scientific">Alicyclobacillus acidocaldarius (strain Tc-4-1)</name>
    <name type="common">Bacillus acidocaldarius</name>
    <dbReference type="NCBI Taxonomy" id="1048834"/>
    <lineage>
        <taxon>Bacteria</taxon>
        <taxon>Bacillati</taxon>
        <taxon>Bacillota</taxon>
        <taxon>Bacilli</taxon>
        <taxon>Bacillales</taxon>
        <taxon>Alicyclobacillaceae</taxon>
        <taxon>Alicyclobacillus</taxon>
    </lineage>
</organism>
<evidence type="ECO:0000259" key="4">
    <source>
        <dbReference type="Pfam" id="PF14104"/>
    </source>
</evidence>
<keyword evidence="2" id="KW-0812">Transmembrane</keyword>
<keyword evidence="2" id="KW-0472">Membrane</keyword>
<dbReference type="InterPro" id="IPR047654">
    <property type="entry name" value="IS1634_transpos"/>
</dbReference>
<dbReference type="InterPro" id="IPR002559">
    <property type="entry name" value="Transposase_11"/>
</dbReference>
<feature type="region of interest" description="Disordered" evidence="1">
    <location>
        <begin position="368"/>
        <end position="389"/>
    </location>
</feature>
<dbReference type="KEGG" id="aad:TC41_1154"/>
<dbReference type="PATRIC" id="fig|1048834.4.peg.1094"/>
<keyword evidence="2" id="KW-1133">Transmembrane helix</keyword>
<dbReference type="eggNOG" id="COG5421">
    <property type="taxonomic scope" value="Bacteria"/>
</dbReference>
<name>F8IGT4_ALIAT</name>
<reference evidence="5 6" key="1">
    <citation type="journal article" date="2011" name="J. Bacteriol.">
        <title>Complete Genome Sequence of Alicyclobacillus acidocaldarius Strain Tc-4-1.</title>
        <authorList>
            <person name="Chen Y."/>
            <person name="He Y."/>
            <person name="Zhang B."/>
            <person name="Yang J."/>
            <person name="Li W."/>
            <person name="Dong Z."/>
            <person name="Hu S."/>
        </authorList>
    </citation>
    <scope>NUCLEOTIDE SEQUENCE [LARGE SCALE GENOMIC DNA]</scope>
    <source>
        <strain evidence="5 6">Tc-4-1</strain>
    </source>
</reference>
<evidence type="ECO:0000256" key="1">
    <source>
        <dbReference type="SAM" id="MobiDB-lite"/>
    </source>
</evidence>
<dbReference type="Pfam" id="PF01609">
    <property type="entry name" value="DDE_Tnp_1"/>
    <property type="match status" value="1"/>
</dbReference>
<dbReference type="NCBIfam" id="NF033559">
    <property type="entry name" value="transpos_IS1634"/>
    <property type="match status" value="1"/>
</dbReference>
<dbReference type="AlphaFoldDB" id="F8IGT4"/>
<dbReference type="GO" id="GO:0006313">
    <property type="term" value="P:DNA transposition"/>
    <property type="evidence" value="ECO:0007669"/>
    <property type="project" value="InterPro"/>
</dbReference>
<dbReference type="Pfam" id="PF14104">
    <property type="entry name" value="DUF4277"/>
    <property type="match status" value="1"/>
</dbReference>
<dbReference type="OrthoDB" id="2372391at2"/>
<dbReference type="Proteomes" id="UP000000292">
    <property type="component" value="Chromosome"/>
</dbReference>
<feature type="transmembrane region" description="Helical" evidence="2">
    <location>
        <begin position="469"/>
        <end position="488"/>
    </location>
</feature>
<feature type="domain" description="Transposase IS4-like" evidence="3">
    <location>
        <begin position="177"/>
        <end position="480"/>
    </location>
</feature>
<dbReference type="SUPFAM" id="SSF53098">
    <property type="entry name" value="Ribonuclease H-like"/>
    <property type="match status" value="1"/>
</dbReference>
<evidence type="ECO:0000259" key="3">
    <source>
        <dbReference type="Pfam" id="PF01609"/>
    </source>
</evidence>
<feature type="domain" description="DUF4277" evidence="4">
    <location>
        <begin position="20"/>
        <end position="117"/>
    </location>
</feature>
<accession>F8IGT4</accession>
<dbReference type="GO" id="GO:0004803">
    <property type="term" value="F:transposase activity"/>
    <property type="evidence" value="ECO:0007669"/>
    <property type="project" value="InterPro"/>
</dbReference>
<proteinExistence type="predicted"/>
<reference evidence="6" key="2">
    <citation type="submission" date="2011-06" db="EMBL/GenBank/DDBJ databases">
        <title>The complete genome sequence of Alicyclobacillus acidocaldarius sp. Tc-4-1.</title>
        <authorList>
            <person name="Chen Y."/>
            <person name="He Y."/>
            <person name="Dong Z."/>
            <person name="Hu S."/>
        </authorList>
    </citation>
    <scope>NUCLEOTIDE SEQUENCE [LARGE SCALE GENOMIC DNA]</scope>
    <source>
        <strain evidence="6">Tc-4-1</strain>
    </source>
</reference>
<dbReference type="InterPro" id="IPR025457">
    <property type="entry name" value="DUF4277"/>
</dbReference>
<evidence type="ECO:0000313" key="5">
    <source>
        <dbReference type="EMBL" id="AEJ43099.1"/>
    </source>
</evidence>
<dbReference type="PANTHER" id="PTHR34614">
    <property type="match status" value="1"/>
</dbReference>
<dbReference type="STRING" id="1048834.TC41_1154"/>
<dbReference type="GO" id="GO:0003677">
    <property type="term" value="F:DNA binding"/>
    <property type="evidence" value="ECO:0007669"/>
    <property type="project" value="InterPro"/>
</dbReference>
<dbReference type="HOGENOM" id="CLU_034349_3_0_9"/>
<gene>
    <name evidence="5" type="ordered locus">TC41_1154</name>
</gene>
<evidence type="ECO:0000313" key="6">
    <source>
        <dbReference type="Proteomes" id="UP000000292"/>
    </source>
</evidence>